<evidence type="ECO:0000313" key="6">
    <source>
        <dbReference type="Proteomes" id="UP001500298"/>
    </source>
</evidence>
<accession>A0ABP9D5D3</accession>
<keyword evidence="2" id="KW-0378">Hydrolase</keyword>
<protein>
    <recommendedName>
        <fullName evidence="4">Exonuclease domain-containing protein</fullName>
    </recommendedName>
</protein>
<dbReference type="Gene3D" id="3.30.420.10">
    <property type="entry name" value="Ribonuclease H-like superfamily/Ribonuclease H"/>
    <property type="match status" value="1"/>
</dbReference>
<dbReference type="InterPro" id="IPR036397">
    <property type="entry name" value="RNaseH_sf"/>
</dbReference>
<gene>
    <name evidence="5" type="ORF">GCM10023331_05460</name>
</gene>
<dbReference type="InterPro" id="IPR013520">
    <property type="entry name" value="Ribonucl_H"/>
</dbReference>
<evidence type="ECO:0000256" key="1">
    <source>
        <dbReference type="ARBA" id="ARBA00022722"/>
    </source>
</evidence>
<comment type="caution">
    <text evidence="5">The sequence shown here is derived from an EMBL/GenBank/DDBJ whole genome shotgun (WGS) entry which is preliminary data.</text>
</comment>
<dbReference type="EMBL" id="BAABJX010000010">
    <property type="protein sequence ID" value="GAA4823900.1"/>
    <property type="molecule type" value="Genomic_DNA"/>
</dbReference>
<dbReference type="RefSeq" id="WP_345368996.1">
    <property type="nucleotide sequence ID" value="NZ_BAABJX010000010.1"/>
</dbReference>
<evidence type="ECO:0000256" key="3">
    <source>
        <dbReference type="ARBA" id="ARBA00022839"/>
    </source>
</evidence>
<name>A0ABP9D5D3_9BACT</name>
<organism evidence="5 6">
    <name type="scientific">Algivirga pacifica</name>
    <dbReference type="NCBI Taxonomy" id="1162670"/>
    <lineage>
        <taxon>Bacteria</taxon>
        <taxon>Pseudomonadati</taxon>
        <taxon>Bacteroidota</taxon>
        <taxon>Cytophagia</taxon>
        <taxon>Cytophagales</taxon>
        <taxon>Flammeovirgaceae</taxon>
        <taxon>Algivirga</taxon>
    </lineage>
</organism>
<dbReference type="SUPFAM" id="SSF53098">
    <property type="entry name" value="Ribonuclease H-like"/>
    <property type="match status" value="1"/>
</dbReference>
<keyword evidence="3" id="KW-0269">Exonuclease</keyword>
<sequence>MYLFFDTETTGLPKNWKAPMTDLDNWPRVIQLAWAMYDESGQKLGSTVDLIKPDGWVMPTGDFWIENGFSQEQNELEGIPIQEAVEKFIHQINESNYLVAHNMSYDQNVIGAEMLRLKLRAQKRPIKICTKDESTDYCKLPGPYGYKWPKLEELHTHLFGESFEGAHDALVDVEACARCFFELVNRQVIKL</sequence>
<keyword evidence="6" id="KW-1185">Reference proteome</keyword>
<dbReference type="PANTHER" id="PTHR30231">
    <property type="entry name" value="DNA POLYMERASE III SUBUNIT EPSILON"/>
    <property type="match status" value="1"/>
</dbReference>
<reference evidence="6" key="1">
    <citation type="journal article" date="2019" name="Int. J. Syst. Evol. Microbiol.">
        <title>The Global Catalogue of Microorganisms (GCM) 10K type strain sequencing project: providing services to taxonomists for standard genome sequencing and annotation.</title>
        <authorList>
            <consortium name="The Broad Institute Genomics Platform"/>
            <consortium name="The Broad Institute Genome Sequencing Center for Infectious Disease"/>
            <person name="Wu L."/>
            <person name="Ma J."/>
        </authorList>
    </citation>
    <scope>NUCLEOTIDE SEQUENCE [LARGE SCALE GENOMIC DNA]</scope>
    <source>
        <strain evidence="6">JCM 18326</strain>
    </source>
</reference>
<dbReference type="PANTHER" id="PTHR30231:SF4">
    <property type="entry name" value="PROTEIN NEN2"/>
    <property type="match status" value="1"/>
</dbReference>
<dbReference type="SMART" id="SM00479">
    <property type="entry name" value="EXOIII"/>
    <property type="match status" value="1"/>
</dbReference>
<evidence type="ECO:0000256" key="2">
    <source>
        <dbReference type="ARBA" id="ARBA00022801"/>
    </source>
</evidence>
<keyword evidence="1" id="KW-0540">Nuclease</keyword>
<proteinExistence type="predicted"/>
<dbReference type="CDD" id="cd06127">
    <property type="entry name" value="DEDDh"/>
    <property type="match status" value="1"/>
</dbReference>
<dbReference type="Proteomes" id="UP001500298">
    <property type="component" value="Unassembled WGS sequence"/>
</dbReference>
<dbReference type="InterPro" id="IPR012337">
    <property type="entry name" value="RNaseH-like_sf"/>
</dbReference>
<feature type="domain" description="Exonuclease" evidence="4">
    <location>
        <begin position="1"/>
        <end position="189"/>
    </location>
</feature>
<evidence type="ECO:0000259" key="4">
    <source>
        <dbReference type="SMART" id="SM00479"/>
    </source>
</evidence>
<evidence type="ECO:0000313" key="5">
    <source>
        <dbReference type="EMBL" id="GAA4823900.1"/>
    </source>
</evidence>
<dbReference type="Pfam" id="PF00929">
    <property type="entry name" value="RNase_T"/>
    <property type="match status" value="1"/>
</dbReference>